<dbReference type="Proteomes" id="UP000007939">
    <property type="component" value="Chromosome"/>
</dbReference>
<dbReference type="InterPro" id="IPR006103">
    <property type="entry name" value="Glyco_hydro_2_cat"/>
</dbReference>
<gene>
    <name evidence="9" type="ordered locus">Spico_0718</name>
</gene>
<dbReference type="PANTHER" id="PTHR42732:SF1">
    <property type="entry name" value="BETA-MANNOSIDASE"/>
    <property type="match status" value="1"/>
</dbReference>
<dbReference type="PANTHER" id="PTHR42732">
    <property type="entry name" value="BETA-GALACTOSIDASE"/>
    <property type="match status" value="1"/>
</dbReference>
<proteinExistence type="inferred from homology"/>
<dbReference type="Gene3D" id="3.20.20.80">
    <property type="entry name" value="Glycosidases"/>
    <property type="match status" value="1"/>
</dbReference>
<dbReference type="GO" id="GO:0005975">
    <property type="term" value="P:carbohydrate metabolic process"/>
    <property type="evidence" value="ECO:0007669"/>
    <property type="project" value="InterPro"/>
</dbReference>
<dbReference type="HOGENOM" id="CLU_006501_0_0_12"/>
<dbReference type="InterPro" id="IPR013783">
    <property type="entry name" value="Ig-like_fold"/>
</dbReference>
<dbReference type="EC" id="3.2.1.23" evidence="9"/>
<feature type="domain" description="Glycoside hydrolase family 2 immunoglobulin-like beta-sandwich" evidence="4">
    <location>
        <begin position="209"/>
        <end position="242"/>
    </location>
</feature>
<dbReference type="InterPro" id="IPR040605">
    <property type="entry name" value="Glyco_hydro2_dom5"/>
</dbReference>
<dbReference type="GO" id="GO:0004565">
    <property type="term" value="F:beta-galactosidase activity"/>
    <property type="evidence" value="ECO:0007669"/>
    <property type="project" value="UniProtKB-EC"/>
</dbReference>
<dbReference type="InterPro" id="IPR051913">
    <property type="entry name" value="GH2_Domain-Containing"/>
</dbReference>
<dbReference type="Pfam" id="PF00703">
    <property type="entry name" value="Glyco_hydro_2"/>
    <property type="match status" value="1"/>
</dbReference>
<dbReference type="PROSITE" id="PS00608">
    <property type="entry name" value="GLYCOSYL_HYDROL_F2_2"/>
    <property type="match status" value="1"/>
</dbReference>
<dbReference type="PRINTS" id="PR00132">
    <property type="entry name" value="GLHYDRLASE2"/>
</dbReference>
<dbReference type="STRING" id="760011.Spico_0718"/>
<evidence type="ECO:0000259" key="5">
    <source>
        <dbReference type="Pfam" id="PF02836"/>
    </source>
</evidence>
<name>F4GLH4_PARC1</name>
<feature type="domain" description="Glycosyl hydrolases family 2 sugar binding" evidence="6">
    <location>
        <begin position="55"/>
        <end position="158"/>
    </location>
</feature>
<dbReference type="InterPro" id="IPR006102">
    <property type="entry name" value="Ig-like_GH2"/>
</dbReference>
<evidence type="ECO:0000256" key="2">
    <source>
        <dbReference type="ARBA" id="ARBA00022801"/>
    </source>
</evidence>
<evidence type="ECO:0000259" key="7">
    <source>
        <dbReference type="Pfam" id="PF16355"/>
    </source>
</evidence>
<dbReference type="Pfam" id="PF02836">
    <property type="entry name" value="Glyco_hydro_2_C"/>
    <property type="match status" value="1"/>
</dbReference>
<dbReference type="SUPFAM" id="SSF51445">
    <property type="entry name" value="(Trans)glycosidases"/>
    <property type="match status" value="1"/>
</dbReference>
<reference evidence="9 10" key="2">
    <citation type="journal article" date="2012" name="Stand. Genomic Sci.">
        <title>Complete genome sequence of the termite hindgut bacterium Spirochaeta coccoides type strain (SPN1(T)), reclassification in the genus Sphaerochaeta as Sphaerochaeta coccoides comb. nov. and emendations of the family Spirochaetaceae and the genus Sphaerochaeta.</title>
        <authorList>
            <person name="Abt B."/>
            <person name="Han C."/>
            <person name="Scheuner C."/>
            <person name="Lu M."/>
            <person name="Lapidus A."/>
            <person name="Nolan M."/>
            <person name="Lucas S."/>
            <person name="Hammon N."/>
            <person name="Deshpande S."/>
            <person name="Cheng J.F."/>
            <person name="Tapia R."/>
            <person name="Goodwin L.A."/>
            <person name="Pitluck S."/>
            <person name="Liolios K."/>
            <person name="Pagani I."/>
            <person name="Ivanova N."/>
            <person name="Mavromatis K."/>
            <person name="Mikhailova N."/>
            <person name="Huntemann M."/>
            <person name="Pati A."/>
            <person name="Chen A."/>
            <person name="Palaniappan K."/>
            <person name="Land M."/>
            <person name="Hauser L."/>
            <person name="Brambilla E.M."/>
            <person name="Rohde M."/>
            <person name="Spring S."/>
            <person name="Gronow S."/>
            <person name="Goker M."/>
            <person name="Woyke T."/>
            <person name="Bristow J."/>
            <person name="Eisen J.A."/>
            <person name="Markowitz V."/>
            <person name="Hugenholtz P."/>
            <person name="Kyrpides N.C."/>
            <person name="Klenk H.P."/>
            <person name="Detter J.C."/>
        </authorList>
    </citation>
    <scope>NUCLEOTIDE SEQUENCE [LARGE SCALE GENOMIC DNA]</scope>
    <source>
        <strain evidence="10">ATCC BAA-1237 / DSM 17374 / SPN1</strain>
    </source>
</reference>
<reference evidence="10" key="1">
    <citation type="submission" date="2011-04" db="EMBL/GenBank/DDBJ databases">
        <title>The complete genome of Spirochaeta coccoides DSM 17374.</title>
        <authorList>
            <person name="Lucas S."/>
            <person name="Copeland A."/>
            <person name="Lapidus A."/>
            <person name="Bruce D."/>
            <person name="Goodwin L."/>
            <person name="Pitluck S."/>
            <person name="Peters L."/>
            <person name="Kyrpides N."/>
            <person name="Mavromatis K."/>
            <person name="Pagani I."/>
            <person name="Ivanova N."/>
            <person name="Ovchinnikova G."/>
            <person name="Lu M."/>
            <person name="Detter J.C."/>
            <person name="Tapia R."/>
            <person name="Han C."/>
            <person name="Land M."/>
            <person name="Hauser L."/>
            <person name="Markowitz V."/>
            <person name="Cheng J.-F."/>
            <person name="Hugenholtz P."/>
            <person name="Woyke T."/>
            <person name="Wu D."/>
            <person name="Spring S."/>
            <person name="Schroeder M."/>
            <person name="Brambilla E."/>
            <person name="Klenk H.-P."/>
            <person name="Eisen J.A."/>
        </authorList>
    </citation>
    <scope>NUCLEOTIDE SEQUENCE [LARGE SCALE GENOMIC DNA]</scope>
    <source>
        <strain evidence="10">ATCC BAA-1237 / DSM 17374 / SPN1</strain>
    </source>
</reference>
<evidence type="ECO:0000256" key="3">
    <source>
        <dbReference type="ARBA" id="ARBA00023295"/>
    </source>
</evidence>
<dbReference type="KEGG" id="scc:Spico_0718"/>
<dbReference type="InterPro" id="IPR006104">
    <property type="entry name" value="Glyco_hydro_2_N"/>
</dbReference>
<keyword evidence="10" id="KW-1185">Reference proteome</keyword>
<sequence length="1077" mass="121562">MMKKLLNGGWEFALGTPEHFSAVRLPHDWLIASEANSTRMCEALRRGVEAQAETLMISNPSNLYAPGIGWYRRTLDSSMFLHGQRVFLRFDGVMGESTLFVNGKEIGCWKYGYTAFEFDITDSLNFSGNTILLKVEYNSPCSRWYTGAGIYRDVCLIVKNPCHFVSDGIYVTTFLTEGQWTFDVTADVVTDSRPYEITHDLLDGGNRIEEWDIDHPRLYTLRSTLRVAGEIMDSVDTRIGFRTIECTPDRGFFLNGRHLKLRGVCLHHDLGLLGAAVHTDAIRRQLAIFKAMGANAIRTAHNPPASIFMSIADEMGFLVLSEISDVWHHAKTPYDYARHFDEWIEKDVASWIRRDRNHPSVIMWSLGNEIPDTHKDPENATQTLRRLMSLVEQHDPRRHARVTLCSNYMPWANTQECADIIKLIGYNYAEYLYAAHHALHPDWIIYGSETCSTVQSRGIYHFPLEASVMADDDLQCSALGNSRTSWGAENVESCIKADDEALFSLGQFVWAGQDYLGEPTPYHTKNSYLGHVDTAGFPKDSYFIFQAAWTDWREAPMIHLWPYWDFSPGQMVDVRVCSNAPTVELFLDGTSLGKRNLSPDMTVTDITTTWKISYRPGTLKAVAYGSSGEIIAEKTRSSFEDAHIIKLNSLQITELSFITITALDSRGNLVENANRRINVLVKDGELLGLDNGDSTDYEPYGSTSRRMFNGKLLAIVRGSNPRIEASFDDKDIPVRKIELVQDGWHVEAQTYPPDATHTDLHWRVTDEKGIDTPLVQFHVANDQRSVEVVPKGDGTVYIRCGTKNGKGHLDLYAQREMTITGKGKPFLDPYSYVSGGLYSTCNRTLTNGNERGIATARDGESHVVFADLDFGSYGSNEISLDLFPLDAEPFTFSLWDDMPGNGGMKICDLTYDKGSIWNTYQRTTYQLPRRLSGIVSFCLVFRQKVHIKGFVFTRLEKAFQRLNAGECDSISGDTYVVRNGCVQEIGNNVSLVFKDMDFGVDGAMQLELCWKSRIPHNSVRVTWEGKSRHATMVELSGSESYIQEIFPLGETIRGRKTIILEFLPGCIIDVAWLRFLP</sequence>
<dbReference type="InterPro" id="IPR032311">
    <property type="entry name" value="DUF4982"/>
</dbReference>
<keyword evidence="2 9" id="KW-0378">Hydrolase</keyword>
<evidence type="ECO:0000259" key="6">
    <source>
        <dbReference type="Pfam" id="PF02837"/>
    </source>
</evidence>
<dbReference type="SUPFAM" id="SSF49303">
    <property type="entry name" value="beta-Galactosidase/glucuronidase domain"/>
    <property type="match status" value="1"/>
</dbReference>
<organism evidence="9 10">
    <name type="scientific">Parasphaerochaeta coccoides (strain ATCC BAA-1237 / DSM 17374 / SPN1)</name>
    <name type="common">Sphaerochaeta coccoides</name>
    <dbReference type="NCBI Taxonomy" id="760011"/>
    <lineage>
        <taxon>Bacteria</taxon>
        <taxon>Pseudomonadati</taxon>
        <taxon>Spirochaetota</taxon>
        <taxon>Spirochaetia</taxon>
        <taxon>Spirochaetales</taxon>
        <taxon>Sphaerochaetaceae</taxon>
        <taxon>Parasphaerochaeta</taxon>
    </lineage>
</organism>
<dbReference type="RefSeq" id="WP_013739340.1">
    <property type="nucleotide sequence ID" value="NC_015436.1"/>
</dbReference>
<dbReference type="Gene3D" id="2.60.40.10">
    <property type="entry name" value="Immunoglobulins"/>
    <property type="match status" value="3"/>
</dbReference>
<dbReference type="OrthoDB" id="9801077at2"/>
<dbReference type="SUPFAM" id="SSF49785">
    <property type="entry name" value="Galactose-binding domain-like"/>
    <property type="match status" value="1"/>
</dbReference>
<dbReference type="InterPro" id="IPR006101">
    <property type="entry name" value="Glyco_hydro_2"/>
</dbReference>
<evidence type="ECO:0000259" key="8">
    <source>
        <dbReference type="Pfam" id="PF18565"/>
    </source>
</evidence>
<dbReference type="Gene3D" id="2.60.120.260">
    <property type="entry name" value="Galactose-binding domain-like"/>
    <property type="match status" value="1"/>
</dbReference>
<dbReference type="InterPro" id="IPR036156">
    <property type="entry name" value="Beta-gal/glucu_dom_sf"/>
</dbReference>
<dbReference type="Pfam" id="PF02837">
    <property type="entry name" value="Glyco_hydro_2_N"/>
    <property type="match status" value="1"/>
</dbReference>
<evidence type="ECO:0000256" key="1">
    <source>
        <dbReference type="ARBA" id="ARBA00007401"/>
    </source>
</evidence>
<dbReference type="InterPro" id="IPR008979">
    <property type="entry name" value="Galactose-bd-like_sf"/>
</dbReference>
<feature type="domain" description="Glycoside hydrolase family 2" evidence="8">
    <location>
        <begin position="653"/>
        <end position="720"/>
    </location>
</feature>
<dbReference type="InterPro" id="IPR023232">
    <property type="entry name" value="Glyco_hydro_2_AS"/>
</dbReference>
<dbReference type="Pfam" id="PF18565">
    <property type="entry name" value="Glyco_hydro2_C5"/>
    <property type="match status" value="1"/>
</dbReference>
<dbReference type="AlphaFoldDB" id="F4GLH4"/>
<feature type="domain" description="DUF4982" evidence="7">
    <location>
        <begin position="569"/>
        <end position="632"/>
    </location>
</feature>
<feature type="domain" description="Glycoside hydrolase family 2 catalytic" evidence="5">
    <location>
        <begin position="249"/>
        <end position="412"/>
    </location>
</feature>
<accession>F4GLH4</accession>
<dbReference type="eggNOG" id="COG3250">
    <property type="taxonomic scope" value="Bacteria"/>
</dbReference>
<dbReference type="Pfam" id="PF16355">
    <property type="entry name" value="DUF4982"/>
    <property type="match status" value="1"/>
</dbReference>
<evidence type="ECO:0000259" key="4">
    <source>
        <dbReference type="Pfam" id="PF00703"/>
    </source>
</evidence>
<dbReference type="EMBL" id="CP002659">
    <property type="protein sequence ID" value="AEC01944.1"/>
    <property type="molecule type" value="Genomic_DNA"/>
</dbReference>
<evidence type="ECO:0000313" key="10">
    <source>
        <dbReference type="Proteomes" id="UP000007939"/>
    </source>
</evidence>
<comment type="similarity">
    <text evidence="1">Belongs to the glycosyl hydrolase 2 family.</text>
</comment>
<protein>
    <submittedName>
        <fullName evidence="9">Beta-galactosidase</fullName>
        <ecNumber evidence="9">3.2.1.23</ecNumber>
    </submittedName>
</protein>
<keyword evidence="3 9" id="KW-0326">Glycosidase</keyword>
<dbReference type="InterPro" id="IPR017853">
    <property type="entry name" value="GH"/>
</dbReference>
<evidence type="ECO:0000313" key="9">
    <source>
        <dbReference type="EMBL" id="AEC01944.1"/>
    </source>
</evidence>